<feature type="domain" description="SKP1 component POZ" evidence="4">
    <location>
        <begin position="75"/>
        <end position="133"/>
    </location>
</feature>
<accession>A0AA39GUY3</accession>
<evidence type="ECO:0000256" key="2">
    <source>
        <dbReference type="ARBA" id="ARBA00022786"/>
    </source>
</evidence>
<dbReference type="SMART" id="SM00512">
    <property type="entry name" value="Skp1"/>
    <property type="match status" value="1"/>
</dbReference>
<comment type="similarity">
    <text evidence="1">Belongs to the SKP1 family.</text>
</comment>
<name>A0AA39GUY3_9BILA</name>
<reference evidence="5" key="1">
    <citation type="submission" date="2023-06" db="EMBL/GenBank/DDBJ databases">
        <title>Genomic analysis of the entomopathogenic nematode Steinernema hermaphroditum.</title>
        <authorList>
            <person name="Schwarz E.M."/>
            <person name="Heppert J.K."/>
            <person name="Baniya A."/>
            <person name="Schwartz H.T."/>
            <person name="Tan C.-H."/>
            <person name="Antoshechkin I."/>
            <person name="Sternberg P.W."/>
            <person name="Goodrich-Blair H."/>
            <person name="Dillman A.R."/>
        </authorList>
    </citation>
    <scope>NUCLEOTIDE SEQUENCE</scope>
    <source>
        <strain evidence="5">PS9179</strain>
        <tissue evidence="5">Whole animal</tissue>
    </source>
</reference>
<organism evidence="5 6">
    <name type="scientific">Steinernema hermaphroditum</name>
    <dbReference type="NCBI Taxonomy" id="289476"/>
    <lineage>
        <taxon>Eukaryota</taxon>
        <taxon>Metazoa</taxon>
        <taxon>Ecdysozoa</taxon>
        <taxon>Nematoda</taxon>
        <taxon>Chromadorea</taxon>
        <taxon>Rhabditida</taxon>
        <taxon>Tylenchina</taxon>
        <taxon>Panagrolaimomorpha</taxon>
        <taxon>Strongyloidoidea</taxon>
        <taxon>Steinernematidae</taxon>
        <taxon>Steinernema</taxon>
    </lineage>
</organism>
<evidence type="ECO:0000256" key="1">
    <source>
        <dbReference type="ARBA" id="ARBA00009993"/>
    </source>
</evidence>
<dbReference type="InterPro" id="IPR001232">
    <property type="entry name" value="SKP1-like"/>
</dbReference>
<proteinExistence type="inferred from homology"/>
<comment type="caution">
    <text evidence="5">The sequence shown here is derived from an EMBL/GenBank/DDBJ whole genome shotgun (WGS) entry which is preliminary data.</text>
</comment>
<dbReference type="AlphaFoldDB" id="A0AA39GUY3"/>
<dbReference type="InterPro" id="IPR036296">
    <property type="entry name" value="SKP1-like_dim_sf"/>
</dbReference>
<keyword evidence="2" id="KW-0833">Ubl conjugation pathway</keyword>
<dbReference type="InterPro" id="IPR016073">
    <property type="entry name" value="Skp1_comp_POZ"/>
</dbReference>
<evidence type="ECO:0000256" key="3">
    <source>
        <dbReference type="SAM" id="MobiDB-lite"/>
    </source>
</evidence>
<dbReference type="Gene3D" id="3.30.710.10">
    <property type="entry name" value="Potassium Channel Kv1.1, Chain A"/>
    <property type="match status" value="1"/>
</dbReference>
<evidence type="ECO:0000313" key="6">
    <source>
        <dbReference type="Proteomes" id="UP001175271"/>
    </source>
</evidence>
<feature type="region of interest" description="Disordered" evidence="3">
    <location>
        <begin position="1"/>
        <end position="20"/>
    </location>
</feature>
<sequence length="223" mass="25330">MCAPRKTNVREDGEELAGESPIWGVERTDVAASALRRRRPFGRGEERERNMLLRPPAGSEEELAGSRFHYVLLRIICNDGLTIPISLEAMKHSIILRTMVEDIDMESGEMAIPLDHVDGPTGAMIVEWCEQHKADPLPEIEGPDPNPTPAAPPYDMPSWDREFLGKEHCPIPLMSKLVTAANFLEIPWLYKFCCKRIFLDYIKDSTVDELRALLEPREDPFTF</sequence>
<gene>
    <name evidence="5" type="ORF">QR680_000320</name>
</gene>
<evidence type="ECO:0000313" key="5">
    <source>
        <dbReference type="EMBL" id="KAK0393629.1"/>
    </source>
</evidence>
<dbReference type="SUPFAM" id="SSF54695">
    <property type="entry name" value="POZ domain"/>
    <property type="match status" value="1"/>
</dbReference>
<dbReference type="EMBL" id="JAUCMV010000005">
    <property type="protein sequence ID" value="KAK0393629.1"/>
    <property type="molecule type" value="Genomic_DNA"/>
</dbReference>
<dbReference type="Pfam" id="PF03931">
    <property type="entry name" value="Skp1_POZ"/>
    <property type="match status" value="1"/>
</dbReference>
<dbReference type="GO" id="GO:0006511">
    <property type="term" value="P:ubiquitin-dependent protein catabolic process"/>
    <property type="evidence" value="ECO:0007669"/>
    <property type="project" value="InterPro"/>
</dbReference>
<dbReference type="InterPro" id="IPR016897">
    <property type="entry name" value="SKP1"/>
</dbReference>
<dbReference type="Proteomes" id="UP001175271">
    <property type="component" value="Unassembled WGS sequence"/>
</dbReference>
<keyword evidence="6" id="KW-1185">Reference proteome</keyword>
<dbReference type="SUPFAM" id="SSF81382">
    <property type="entry name" value="Skp1 dimerisation domain-like"/>
    <property type="match status" value="1"/>
</dbReference>
<protein>
    <recommendedName>
        <fullName evidence="4">SKP1 component POZ domain-containing protein</fullName>
    </recommendedName>
</protein>
<evidence type="ECO:0000259" key="4">
    <source>
        <dbReference type="Pfam" id="PF03931"/>
    </source>
</evidence>
<dbReference type="InterPro" id="IPR011333">
    <property type="entry name" value="SKP1/BTB/POZ_sf"/>
</dbReference>
<dbReference type="PANTHER" id="PTHR11165">
    <property type="entry name" value="SKP1"/>
    <property type="match status" value="1"/>
</dbReference>